<name>A0A851GFZ1_9BACT</name>
<evidence type="ECO:0000259" key="7">
    <source>
        <dbReference type="Pfam" id="PF11967"/>
    </source>
</evidence>
<dbReference type="Pfam" id="PF02565">
    <property type="entry name" value="RecO_C"/>
    <property type="match status" value="1"/>
</dbReference>
<dbReference type="EMBL" id="JACBAZ010000004">
    <property type="protein sequence ID" value="NWK56306.1"/>
    <property type="molecule type" value="Genomic_DNA"/>
</dbReference>
<proteinExistence type="inferred from homology"/>
<keyword evidence="9" id="KW-1185">Reference proteome</keyword>
<dbReference type="GO" id="GO:0043590">
    <property type="term" value="C:bacterial nucleoid"/>
    <property type="evidence" value="ECO:0007669"/>
    <property type="project" value="TreeGrafter"/>
</dbReference>
<evidence type="ECO:0000256" key="5">
    <source>
        <dbReference type="ARBA" id="ARBA00023204"/>
    </source>
</evidence>
<dbReference type="GO" id="GO:0006302">
    <property type="term" value="P:double-strand break repair"/>
    <property type="evidence" value="ECO:0007669"/>
    <property type="project" value="TreeGrafter"/>
</dbReference>
<dbReference type="InterPro" id="IPR003717">
    <property type="entry name" value="RecO"/>
</dbReference>
<keyword evidence="5" id="KW-0234">DNA repair</keyword>
<evidence type="ECO:0000256" key="6">
    <source>
        <dbReference type="ARBA" id="ARBA00033409"/>
    </source>
</evidence>
<dbReference type="Gene3D" id="1.20.1440.120">
    <property type="entry name" value="Recombination protein O, C-terminal domain"/>
    <property type="match status" value="1"/>
</dbReference>
<feature type="domain" description="DNA replication/recombination mediator RecO N-terminal" evidence="7">
    <location>
        <begin position="1"/>
        <end position="74"/>
    </location>
</feature>
<keyword evidence="4" id="KW-0233">DNA recombination</keyword>
<dbReference type="InterPro" id="IPR012340">
    <property type="entry name" value="NA-bd_OB-fold"/>
</dbReference>
<dbReference type="PANTHER" id="PTHR33991:SF1">
    <property type="entry name" value="DNA REPAIR PROTEIN RECO"/>
    <property type="match status" value="1"/>
</dbReference>
<evidence type="ECO:0000256" key="4">
    <source>
        <dbReference type="ARBA" id="ARBA00023172"/>
    </source>
</evidence>
<dbReference type="RefSeq" id="WP_178933091.1">
    <property type="nucleotide sequence ID" value="NZ_JACBAZ010000004.1"/>
</dbReference>
<dbReference type="InterPro" id="IPR037278">
    <property type="entry name" value="ARFGAP/RecO"/>
</dbReference>
<dbReference type="Gene3D" id="2.40.50.140">
    <property type="entry name" value="Nucleic acid-binding proteins"/>
    <property type="match status" value="1"/>
</dbReference>
<dbReference type="InterPro" id="IPR022572">
    <property type="entry name" value="DNA_rep/recomb_RecO_N"/>
</dbReference>
<comment type="similarity">
    <text evidence="1">Belongs to the RecO family.</text>
</comment>
<dbReference type="AlphaFoldDB" id="A0A851GFZ1"/>
<evidence type="ECO:0000256" key="3">
    <source>
        <dbReference type="ARBA" id="ARBA00022763"/>
    </source>
</evidence>
<gene>
    <name evidence="8" type="primary">recO</name>
    <name evidence="8" type="ORF">HW115_11845</name>
</gene>
<evidence type="ECO:0000313" key="9">
    <source>
        <dbReference type="Proteomes" id="UP000557872"/>
    </source>
</evidence>
<dbReference type="Pfam" id="PF11967">
    <property type="entry name" value="RecO_N"/>
    <property type="match status" value="1"/>
</dbReference>
<evidence type="ECO:0000256" key="2">
    <source>
        <dbReference type="ARBA" id="ARBA00021310"/>
    </source>
</evidence>
<dbReference type="NCBIfam" id="TIGR00613">
    <property type="entry name" value="reco"/>
    <property type="match status" value="1"/>
</dbReference>
<dbReference type="PANTHER" id="PTHR33991">
    <property type="entry name" value="DNA REPAIR PROTEIN RECO"/>
    <property type="match status" value="1"/>
</dbReference>
<accession>A0A851GFZ1</accession>
<keyword evidence="3" id="KW-0227">DNA damage</keyword>
<reference evidence="8 9" key="1">
    <citation type="submission" date="2020-07" db="EMBL/GenBank/DDBJ databases">
        <title>Roseicoccus Jingziensis gen. nov., sp. nov., isolated from coastal seawater.</title>
        <authorList>
            <person name="Feng X."/>
        </authorList>
    </citation>
    <scope>NUCLEOTIDE SEQUENCE [LARGE SCALE GENOMIC DNA]</scope>
    <source>
        <strain evidence="8 9">N1E253</strain>
    </source>
</reference>
<comment type="caution">
    <text evidence="8">The sequence shown here is derived from an EMBL/GenBank/DDBJ whole genome shotgun (WGS) entry which is preliminary data.</text>
</comment>
<evidence type="ECO:0000313" key="8">
    <source>
        <dbReference type="EMBL" id="NWK56306.1"/>
    </source>
</evidence>
<sequence length="179" mass="20604">MEKSQGIIIRLTKLTETSLIVHWCTQEEGLLKTVAKGGRRAKSPFAGKLDLFFQAEMSWVKSRKSELHTLRELVVSDFREPLRHRYRDMVTASYFVDVLATVVEPGLPVPELYDLLQRALDYLRDEGADMRGLLHYERELARMLGVQHQKMSPLMSLERAFGAMPRGRKQCLDVLDNTI</sequence>
<protein>
    <recommendedName>
        <fullName evidence="2">DNA repair protein RecO</fullName>
    </recommendedName>
    <alternativeName>
        <fullName evidence="6">Recombination protein O</fullName>
    </alternativeName>
</protein>
<dbReference type="SUPFAM" id="SSF57863">
    <property type="entry name" value="ArfGap/RecO-like zinc finger"/>
    <property type="match status" value="1"/>
</dbReference>
<dbReference type="Proteomes" id="UP000557872">
    <property type="component" value="Unassembled WGS sequence"/>
</dbReference>
<dbReference type="SUPFAM" id="SSF50249">
    <property type="entry name" value="Nucleic acid-binding proteins"/>
    <property type="match status" value="1"/>
</dbReference>
<dbReference type="InterPro" id="IPR042242">
    <property type="entry name" value="RecO_C"/>
</dbReference>
<dbReference type="GO" id="GO:0006310">
    <property type="term" value="P:DNA recombination"/>
    <property type="evidence" value="ECO:0007669"/>
    <property type="project" value="UniProtKB-KW"/>
</dbReference>
<evidence type="ECO:0000256" key="1">
    <source>
        <dbReference type="ARBA" id="ARBA00007452"/>
    </source>
</evidence>
<organism evidence="8 9">
    <name type="scientific">Oceaniferula marina</name>
    <dbReference type="NCBI Taxonomy" id="2748318"/>
    <lineage>
        <taxon>Bacteria</taxon>
        <taxon>Pseudomonadati</taxon>
        <taxon>Verrucomicrobiota</taxon>
        <taxon>Verrucomicrobiia</taxon>
        <taxon>Verrucomicrobiales</taxon>
        <taxon>Verrucomicrobiaceae</taxon>
        <taxon>Oceaniferula</taxon>
    </lineage>
</organism>